<name>A0A5R2ATW4_9LEPT</name>
<reference evidence="1 2" key="1">
    <citation type="journal article" date="2019" name="PLoS Negl. Trop. Dis.">
        <title>Revisiting the worldwide diversity of Leptospira species in the environment.</title>
        <authorList>
            <person name="Vincent A.T."/>
            <person name="Schiettekatte O."/>
            <person name="Bourhy P."/>
            <person name="Veyrier F.J."/>
            <person name="Picardeau M."/>
        </authorList>
    </citation>
    <scope>NUCLEOTIDE SEQUENCE [LARGE SCALE GENOMIC DNA]</scope>
    <source>
        <strain evidence="1 2">SSW18</strain>
    </source>
</reference>
<comment type="caution">
    <text evidence="1">The sequence shown here is derived from an EMBL/GenBank/DDBJ whole genome shotgun (WGS) entry which is preliminary data.</text>
</comment>
<dbReference type="Proteomes" id="UP000297946">
    <property type="component" value="Unassembled WGS sequence"/>
</dbReference>
<dbReference type="AlphaFoldDB" id="A0A5R2ATW4"/>
<evidence type="ECO:0000313" key="1">
    <source>
        <dbReference type="EMBL" id="TGJ99899.1"/>
    </source>
</evidence>
<evidence type="ECO:0000313" key="2">
    <source>
        <dbReference type="Proteomes" id="UP000297946"/>
    </source>
</evidence>
<sequence>MQDKIFIQRDRCSGHCCERFLLPFSPEKLIEAGAWLKETYSDSGIRLPQETPEQPVKRPLREIYEMDDEEREREGISLLCYNREEITKVSDMAIPLGIGFPGDHHEGNCYPAQQFIYTCKYFERETGNCLNYADRPDVCRSHGVRYECPHPKCTMSGSHVAWDEAGWSDSVTRTEIVQPDKAPDFDD</sequence>
<organism evidence="1 2">
    <name type="scientific">Leptospira langatensis</name>
    <dbReference type="NCBI Taxonomy" id="2484983"/>
    <lineage>
        <taxon>Bacteria</taxon>
        <taxon>Pseudomonadati</taxon>
        <taxon>Spirochaetota</taxon>
        <taxon>Spirochaetia</taxon>
        <taxon>Leptospirales</taxon>
        <taxon>Leptospiraceae</taxon>
        <taxon>Leptospira</taxon>
    </lineage>
</organism>
<dbReference type="EMBL" id="RQER01000008">
    <property type="protein sequence ID" value="TGJ99899.1"/>
    <property type="molecule type" value="Genomic_DNA"/>
</dbReference>
<protein>
    <recommendedName>
        <fullName evidence="3">YkgJ family cysteine cluster protein</fullName>
    </recommendedName>
</protein>
<gene>
    <name evidence="1" type="ORF">EHO57_14165</name>
</gene>
<dbReference type="RefSeq" id="WP_135698405.1">
    <property type="nucleotide sequence ID" value="NZ_RQER01000008.1"/>
</dbReference>
<evidence type="ECO:0008006" key="3">
    <source>
        <dbReference type="Google" id="ProtNLM"/>
    </source>
</evidence>
<proteinExistence type="predicted"/>
<accession>A0A5R2ATW4</accession>